<protein>
    <submittedName>
        <fullName evidence="2">Uncharacterized protein</fullName>
    </submittedName>
</protein>
<dbReference type="OrthoDB" id="372469at2759"/>
<evidence type="ECO:0000313" key="2">
    <source>
        <dbReference type="EMBL" id="ETW34974.1"/>
    </source>
</evidence>
<evidence type="ECO:0000256" key="1">
    <source>
        <dbReference type="SAM" id="MobiDB-lite"/>
    </source>
</evidence>
<evidence type="ECO:0000313" key="3">
    <source>
        <dbReference type="Proteomes" id="UP000030708"/>
    </source>
</evidence>
<reference evidence="2 3" key="2">
    <citation type="submission" date="2013-02" db="EMBL/GenBank/DDBJ databases">
        <title>The Genome Sequence of Plasmodium falciparum Tanzania (2000708).</title>
        <authorList>
            <consortium name="The Broad Institute Genome Sequencing Platform"/>
            <consortium name="The Broad Institute Genome Sequencing Center for Infectious Disease"/>
            <person name="Neafsey D."/>
            <person name="Cheeseman I."/>
            <person name="Volkman S."/>
            <person name="Adams J."/>
            <person name="Walker B."/>
            <person name="Young S.K."/>
            <person name="Zeng Q."/>
            <person name="Gargeya S."/>
            <person name="Fitzgerald M."/>
            <person name="Haas B."/>
            <person name="Abouelleil A."/>
            <person name="Alvarado L."/>
            <person name="Arachchi H.M."/>
            <person name="Berlin A.M."/>
            <person name="Chapman S.B."/>
            <person name="Dewar J."/>
            <person name="Goldberg J."/>
            <person name="Griggs A."/>
            <person name="Gujja S."/>
            <person name="Hansen M."/>
            <person name="Howarth C."/>
            <person name="Imamovic A."/>
            <person name="Larimer J."/>
            <person name="McCowan C."/>
            <person name="Murphy C."/>
            <person name="Neiman D."/>
            <person name="Pearson M."/>
            <person name="Priest M."/>
            <person name="Roberts A."/>
            <person name="Saif S."/>
            <person name="Shea T."/>
            <person name="Sisk P."/>
            <person name="Sykes S."/>
            <person name="Wortman J."/>
            <person name="Nusbaum C."/>
            <person name="Birren B."/>
        </authorList>
    </citation>
    <scope>NUCLEOTIDE SEQUENCE [LARGE SCALE GENOMIC DNA]</scope>
    <source>
        <strain evidence="3">Tanzania (2000708)</strain>
    </source>
</reference>
<dbReference type="EMBL" id="KI926499">
    <property type="protein sequence ID" value="ETW34974.1"/>
    <property type="molecule type" value="Genomic_DNA"/>
</dbReference>
<organism evidence="2 3">
    <name type="scientific">Plasmodium falciparum Tanzania</name>
    <name type="common">2000708</name>
    <dbReference type="NCBI Taxonomy" id="1036725"/>
    <lineage>
        <taxon>Eukaryota</taxon>
        <taxon>Sar</taxon>
        <taxon>Alveolata</taxon>
        <taxon>Apicomplexa</taxon>
        <taxon>Aconoidasida</taxon>
        <taxon>Haemosporida</taxon>
        <taxon>Plasmodiidae</taxon>
        <taxon>Plasmodium</taxon>
        <taxon>Plasmodium (Laverania)</taxon>
    </lineage>
</organism>
<reference evidence="2 3" key="1">
    <citation type="submission" date="2013-02" db="EMBL/GenBank/DDBJ databases">
        <title>The Genome Annotation of Plasmodium falciparum Tanzania (2000708).</title>
        <authorList>
            <consortium name="The Broad Institute Genome Sequencing Platform"/>
            <consortium name="The Broad Institute Genome Sequencing Center for Infectious Disease"/>
            <person name="Neafsey D."/>
            <person name="Hoffman S."/>
            <person name="Volkman S."/>
            <person name="Rosenthal P."/>
            <person name="Walker B."/>
            <person name="Young S.K."/>
            <person name="Zeng Q."/>
            <person name="Gargeya S."/>
            <person name="Fitzgerald M."/>
            <person name="Haas B."/>
            <person name="Abouelleil A."/>
            <person name="Allen A.W."/>
            <person name="Alvarado L."/>
            <person name="Arachchi H.M."/>
            <person name="Berlin A.M."/>
            <person name="Chapman S.B."/>
            <person name="Gainer-Dewar J."/>
            <person name="Goldberg J."/>
            <person name="Griggs A."/>
            <person name="Gujja S."/>
            <person name="Hansen M."/>
            <person name="Howarth C."/>
            <person name="Imamovic A."/>
            <person name="Ireland A."/>
            <person name="Larimer J."/>
            <person name="McCowan C."/>
            <person name="Murphy C."/>
            <person name="Pearson M."/>
            <person name="Poon T.W."/>
            <person name="Priest M."/>
            <person name="Roberts A."/>
            <person name="Saif S."/>
            <person name="Shea T."/>
            <person name="Sisk P."/>
            <person name="Sykes S."/>
            <person name="Wortman J."/>
            <person name="Nusbaum C."/>
            <person name="Birren B."/>
        </authorList>
    </citation>
    <scope>NUCLEOTIDE SEQUENCE [LARGE SCALE GENOMIC DNA]</scope>
    <source>
        <strain evidence="3">Tanzania (2000708)</strain>
    </source>
</reference>
<sequence>MKRNKYGRDSYEYKRVKKEDSYIHSDKKKYDEDKLSEATDQEKKSKNNEKYKHEHANNLNMKRNNSIFHNGDDNENNIHSIYTSKEHINDNINSRNKSHVIQTKYSKGNLDTIIPPSDNYNNTSKMSVKYRKMSSTYGNLHKNVLTSSSNQKDIKSEQNINAEKKESFVNNIIDLKKSELFIKEDKSEEEINNNLINKFYGDIKIKKTNNNIIKASYDVIRKKINTDIKLNDILDMIKLPESENLDNDLKTPCISNQKIINDILNEGKSNVNPNSPYQFYNDLWTFPLEMLDKYIFKNKNHDYKKWISNCTTLFVLGLPFQMNEYNLLHNLIDVYYMNKNYDGLLDIIDINKEDSLFNHLYLYSYINQPKNKYNLLSEKLGILKFDLLFGSEYHLAKNEMLNSYLNNKYKEFYKINCNTGAMGLLYFKNEQCAMDFWMMYNNYSSSFYEKYLKCIPDINGIKIYIEASMFYLTPDLFLTQINYSELNAVLNNIQKKKVNILQIFNDIKIYYNESSIWNLIFCNKNIEQFFKMKKNNENVNENVNENTGSITQMMKHVIFIYLKQF</sequence>
<proteinExistence type="predicted"/>
<dbReference type="AlphaFoldDB" id="A0A024W236"/>
<accession>A0A024W236</accession>
<feature type="region of interest" description="Disordered" evidence="1">
    <location>
        <begin position="1"/>
        <end position="53"/>
    </location>
</feature>
<gene>
    <name evidence="2" type="ORF">PFTANZ_04316</name>
</gene>
<name>A0A024W236_PLAFA</name>
<dbReference type="Proteomes" id="UP000030708">
    <property type="component" value="Unassembled WGS sequence"/>
</dbReference>
<dbReference type="eggNOG" id="ENOG502SBKA">
    <property type="taxonomic scope" value="Eukaryota"/>
</dbReference>